<dbReference type="GO" id="GO:1902201">
    <property type="term" value="P:negative regulation of bacterial-type flagellum-dependent cell motility"/>
    <property type="evidence" value="ECO:0007669"/>
    <property type="project" value="TreeGrafter"/>
</dbReference>
<feature type="transmembrane region" description="Helical" evidence="1">
    <location>
        <begin position="177"/>
        <end position="196"/>
    </location>
</feature>
<keyword evidence="1" id="KW-0472">Membrane</keyword>
<dbReference type="PANTHER" id="PTHR45138">
    <property type="entry name" value="REGULATORY COMPONENTS OF SENSORY TRANSDUCTION SYSTEM"/>
    <property type="match status" value="1"/>
</dbReference>
<dbReference type="InterPro" id="IPR029787">
    <property type="entry name" value="Nucleotide_cyclase"/>
</dbReference>
<reference evidence="3 4" key="1">
    <citation type="submission" date="2016-10" db="EMBL/GenBank/DDBJ databases">
        <authorList>
            <person name="de Groot N.N."/>
        </authorList>
    </citation>
    <scope>NUCLEOTIDE SEQUENCE [LARGE SCALE GENOMIC DNA]</scope>
    <source>
        <strain evidence="3 4">DSM 5522</strain>
    </source>
</reference>
<evidence type="ECO:0000256" key="1">
    <source>
        <dbReference type="SAM" id="Phobius"/>
    </source>
</evidence>
<dbReference type="Gene3D" id="3.30.70.270">
    <property type="match status" value="1"/>
</dbReference>
<dbReference type="STRING" id="1120918.SAMN05216249_1184"/>
<feature type="transmembrane region" description="Helical" evidence="1">
    <location>
        <begin position="244"/>
        <end position="261"/>
    </location>
</feature>
<protein>
    <submittedName>
        <fullName evidence="3">Diguanylate cyclase (GGDEF) domain-containing protein</fullName>
    </submittedName>
</protein>
<dbReference type="SMART" id="SM00267">
    <property type="entry name" value="GGDEF"/>
    <property type="match status" value="1"/>
</dbReference>
<keyword evidence="1" id="KW-0812">Transmembrane</keyword>
<dbReference type="AlphaFoldDB" id="A0A1I0ZUX7"/>
<feature type="transmembrane region" description="Helical" evidence="1">
    <location>
        <begin position="366"/>
        <end position="384"/>
    </location>
</feature>
<dbReference type="CDD" id="cd01949">
    <property type="entry name" value="GGDEF"/>
    <property type="match status" value="1"/>
</dbReference>
<evidence type="ECO:0000259" key="2">
    <source>
        <dbReference type="PROSITE" id="PS50887"/>
    </source>
</evidence>
<feature type="transmembrane region" description="Helical" evidence="1">
    <location>
        <begin position="268"/>
        <end position="289"/>
    </location>
</feature>
<feature type="transmembrane region" description="Helical" evidence="1">
    <location>
        <begin position="208"/>
        <end position="232"/>
    </location>
</feature>
<gene>
    <name evidence="3" type="ORF">SAMN05216249_1184</name>
</gene>
<dbReference type="GO" id="GO:0005886">
    <property type="term" value="C:plasma membrane"/>
    <property type="evidence" value="ECO:0007669"/>
    <property type="project" value="TreeGrafter"/>
</dbReference>
<dbReference type="Pfam" id="PF00990">
    <property type="entry name" value="GGDEF"/>
    <property type="match status" value="1"/>
</dbReference>
<dbReference type="SUPFAM" id="SSF55073">
    <property type="entry name" value="Nucleotide cyclase"/>
    <property type="match status" value="1"/>
</dbReference>
<dbReference type="GO" id="GO:0052621">
    <property type="term" value="F:diguanylate cyclase activity"/>
    <property type="evidence" value="ECO:0007669"/>
    <property type="project" value="TreeGrafter"/>
</dbReference>
<evidence type="ECO:0000313" key="3">
    <source>
        <dbReference type="EMBL" id="SFB29559.1"/>
    </source>
</evidence>
<name>A0A1I0ZUX7_9FIRM</name>
<keyword evidence="4" id="KW-1185">Reference proteome</keyword>
<dbReference type="NCBIfam" id="TIGR00254">
    <property type="entry name" value="GGDEF"/>
    <property type="match status" value="1"/>
</dbReference>
<accession>A0A1I0ZUX7</accession>
<dbReference type="PANTHER" id="PTHR45138:SF6">
    <property type="entry name" value="DIGUANYLATE CYCLASE DGCN"/>
    <property type="match status" value="1"/>
</dbReference>
<organism evidence="3 4">
    <name type="scientific">Acetitomaculum ruminis DSM 5522</name>
    <dbReference type="NCBI Taxonomy" id="1120918"/>
    <lineage>
        <taxon>Bacteria</taxon>
        <taxon>Bacillati</taxon>
        <taxon>Bacillota</taxon>
        <taxon>Clostridia</taxon>
        <taxon>Lachnospirales</taxon>
        <taxon>Lachnospiraceae</taxon>
        <taxon>Acetitomaculum</taxon>
    </lineage>
</organism>
<feature type="transmembrane region" description="Helical" evidence="1">
    <location>
        <begin position="16"/>
        <end position="34"/>
    </location>
</feature>
<evidence type="ECO:0000313" key="4">
    <source>
        <dbReference type="Proteomes" id="UP000198838"/>
    </source>
</evidence>
<dbReference type="EMBL" id="FOJY01000018">
    <property type="protein sequence ID" value="SFB29559.1"/>
    <property type="molecule type" value="Genomic_DNA"/>
</dbReference>
<feature type="domain" description="GGDEF" evidence="2">
    <location>
        <begin position="435"/>
        <end position="579"/>
    </location>
</feature>
<dbReference type="Proteomes" id="UP000198838">
    <property type="component" value="Unassembled WGS sequence"/>
</dbReference>
<feature type="transmembrane region" description="Helical" evidence="1">
    <location>
        <begin position="295"/>
        <end position="314"/>
    </location>
</feature>
<dbReference type="PROSITE" id="PS50887">
    <property type="entry name" value="GGDEF"/>
    <property type="match status" value="1"/>
</dbReference>
<dbReference type="InterPro" id="IPR043128">
    <property type="entry name" value="Rev_trsase/Diguanyl_cyclase"/>
</dbReference>
<dbReference type="InterPro" id="IPR000160">
    <property type="entry name" value="GGDEF_dom"/>
</dbReference>
<sequence length="580" mass="66625">MKMTDRYLNKMKWDELIFWVLLVASFLCIVFFGFKSLNNNVRDREIFFINGWENEEGKEVDLGCLLDLKKNKNGKIVIEKAVPNGIDNDDSLNFRAKNLIANIYLDNELVYTLDYGENPTGRGYGSAFVYIGLKLSDIGKTIRMEIEPIYQDDSSMLDRMVIQKKEAYVNSYIESHFLLFFISVIIIVFGIAVLVVNRVSNKKNKEGLDFLVVFALIVGTWSAIDTLIPTIITGDVVSIKIMDYSLLFLMCYPIIKFLNHLTVLRKKIYPRFVSVMSILVAAICTFLRVLNIMDIHNSIFLVHIEMFVSIIIIWKMFYDEIRNTKKTGITNDNFEVFPSIVIFSICVLIDVSKYYILNKKGNNTSFFIRIGTMIVVITIMRMIFYKIVKYLKLAGATEDMEKIAYKDTLTSLGNRAACNEFENQIENNLKNSACTDAMVCQFDLNNLKLVNDNYGHDFGDRYIQSAAEAISASFGKDGKCFRIGGDEFIAYIVGEDLESRYEKCLKEFLEFIENYNANSLKYKRRKGDLIDYPLSIAHGVALVSQTVDKTLTTAKKIADKRMYKNKIKMKENNKKLQGDF</sequence>
<dbReference type="InterPro" id="IPR050469">
    <property type="entry name" value="Diguanylate_Cyclase"/>
</dbReference>
<feature type="transmembrane region" description="Helical" evidence="1">
    <location>
        <begin position="334"/>
        <end position="354"/>
    </location>
</feature>
<dbReference type="GO" id="GO:0043709">
    <property type="term" value="P:cell adhesion involved in single-species biofilm formation"/>
    <property type="evidence" value="ECO:0007669"/>
    <property type="project" value="TreeGrafter"/>
</dbReference>
<keyword evidence="1" id="KW-1133">Transmembrane helix</keyword>
<dbReference type="RefSeq" id="WP_092873754.1">
    <property type="nucleotide sequence ID" value="NZ_FOJY01000018.1"/>
</dbReference>
<dbReference type="OrthoDB" id="9804955at2"/>
<proteinExistence type="predicted"/>